<sequence length="308" mass="35134">MPGLRVRAGTCVESLQDITELVNTGRALPLRCDRFEGEVAVYIKGFRDSRGQPSYSEYFQRPDRKGITWSVQVKGRFLQPHSANDVLLGNTFDRSLRLPWGSGLALQFAKFVDPALEHNLTSDTKPWALSPLVATVPHFMHVRADHVPGEQEEFPPRTSISDDTSQLSMASVSPAKGNRSEAQTRKDDHAAYRFRTPSERRKYFNKETNRKDLVFGPDDIITIDFCYGFLEFYPDIILRLPAGITFDLMKYWDKQPIRFVCGTRRRPSEGREEEDDEPTAEMFWCVEVVSADDDETVGEKGRDSEDVD</sequence>
<dbReference type="OrthoDB" id="2119945at2759"/>
<reference evidence="3 4" key="1">
    <citation type="submission" date="2014-04" db="EMBL/GenBank/DDBJ databases">
        <authorList>
            <consortium name="DOE Joint Genome Institute"/>
            <person name="Kuo A."/>
            <person name="Kohler A."/>
            <person name="Costa M.D."/>
            <person name="Nagy L.G."/>
            <person name="Floudas D."/>
            <person name="Copeland A."/>
            <person name="Barry K.W."/>
            <person name="Cichocki N."/>
            <person name="Veneault-Fourrey C."/>
            <person name="LaButti K."/>
            <person name="Lindquist E.A."/>
            <person name="Lipzen A."/>
            <person name="Lundell T."/>
            <person name="Morin E."/>
            <person name="Murat C."/>
            <person name="Sun H."/>
            <person name="Tunlid A."/>
            <person name="Henrissat B."/>
            <person name="Grigoriev I.V."/>
            <person name="Hibbett D.S."/>
            <person name="Martin F."/>
            <person name="Nordberg H.P."/>
            <person name="Cantor M.N."/>
            <person name="Hua S.X."/>
        </authorList>
    </citation>
    <scope>NUCLEOTIDE SEQUENCE [LARGE SCALE GENOMIC DNA]</scope>
    <source>
        <strain evidence="3 4">Marx 270</strain>
    </source>
</reference>
<evidence type="ECO:0000313" key="4">
    <source>
        <dbReference type="Proteomes" id="UP000054217"/>
    </source>
</evidence>
<dbReference type="PANTHER" id="PTHR34826">
    <property type="entry name" value="UPF0590 PROTEIN C409.17C"/>
    <property type="match status" value="1"/>
</dbReference>
<accession>A0A0C3JYN8</accession>
<dbReference type="AlphaFoldDB" id="A0A0C3JYN8"/>
<feature type="compositionally biased region" description="Polar residues" evidence="1">
    <location>
        <begin position="158"/>
        <end position="171"/>
    </location>
</feature>
<evidence type="ECO:0000313" key="3">
    <source>
        <dbReference type="EMBL" id="KIO14253.1"/>
    </source>
</evidence>
<keyword evidence="4" id="KW-1185">Reference proteome</keyword>
<evidence type="ECO:0000259" key="2">
    <source>
        <dbReference type="Pfam" id="PF08588"/>
    </source>
</evidence>
<dbReference type="STRING" id="870435.A0A0C3JYN8"/>
<proteinExistence type="predicted"/>
<dbReference type="HOGENOM" id="CLU_047849_1_1_1"/>
<dbReference type="Proteomes" id="UP000054217">
    <property type="component" value="Unassembled WGS sequence"/>
</dbReference>
<dbReference type="PANTHER" id="PTHR34826:SF2">
    <property type="entry name" value="UPF0590 PROTEIN C409.17C"/>
    <property type="match status" value="1"/>
</dbReference>
<feature type="region of interest" description="Disordered" evidence="1">
    <location>
        <begin position="147"/>
        <end position="187"/>
    </location>
</feature>
<gene>
    <name evidence="3" type="ORF">M404DRAFT_992516</name>
</gene>
<dbReference type="EMBL" id="KN831945">
    <property type="protein sequence ID" value="KIO14253.1"/>
    <property type="molecule type" value="Genomic_DNA"/>
</dbReference>
<dbReference type="InterPro" id="IPR013897">
    <property type="entry name" value="Duc1"/>
</dbReference>
<feature type="compositionally biased region" description="Basic and acidic residues" evidence="1">
    <location>
        <begin position="178"/>
        <end position="187"/>
    </location>
</feature>
<feature type="domain" description="Domain of unknown function at the cortex 1" evidence="2">
    <location>
        <begin position="4"/>
        <end position="287"/>
    </location>
</feature>
<dbReference type="Pfam" id="PF08588">
    <property type="entry name" value="Duc1"/>
    <property type="match status" value="1"/>
</dbReference>
<reference evidence="4" key="2">
    <citation type="submission" date="2015-01" db="EMBL/GenBank/DDBJ databases">
        <title>Evolutionary Origins and Diversification of the Mycorrhizal Mutualists.</title>
        <authorList>
            <consortium name="DOE Joint Genome Institute"/>
            <consortium name="Mycorrhizal Genomics Consortium"/>
            <person name="Kohler A."/>
            <person name="Kuo A."/>
            <person name="Nagy L.G."/>
            <person name="Floudas D."/>
            <person name="Copeland A."/>
            <person name="Barry K.W."/>
            <person name="Cichocki N."/>
            <person name="Veneault-Fourrey C."/>
            <person name="LaButti K."/>
            <person name="Lindquist E.A."/>
            <person name="Lipzen A."/>
            <person name="Lundell T."/>
            <person name="Morin E."/>
            <person name="Murat C."/>
            <person name="Riley R."/>
            <person name="Ohm R."/>
            <person name="Sun H."/>
            <person name="Tunlid A."/>
            <person name="Henrissat B."/>
            <person name="Grigoriev I.V."/>
            <person name="Hibbett D.S."/>
            <person name="Martin F."/>
        </authorList>
    </citation>
    <scope>NUCLEOTIDE SEQUENCE [LARGE SCALE GENOMIC DNA]</scope>
    <source>
        <strain evidence="4">Marx 270</strain>
    </source>
</reference>
<dbReference type="InParanoid" id="A0A0C3JYN8"/>
<organism evidence="3 4">
    <name type="scientific">Pisolithus tinctorius Marx 270</name>
    <dbReference type="NCBI Taxonomy" id="870435"/>
    <lineage>
        <taxon>Eukaryota</taxon>
        <taxon>Fungi</taxon>
        <taxon>Dikarya</taxon>
        <taxon>Basidiomycota</taxon>
        <taxon>Agaricomycotina</taxon>
        <taxon>Agaricomycetes</taxon>
        <taxon>Agaricomycetidae</taxon>
        <taxon>Boletales</taxon>
        <taxon>Sclerodermatineae</taxon>
        <taxon>Pisolithaceae</taxon>
        <taxon>Pisolithus</taxon>
    </lineage>
</organism>
<protein>
    <recommendedName>
        <fullName evidence="2">Domain of unknown function at the cortex 1 domain-containing protein</fullName>
    </recommendedName>
</protein>
<name>A0A0C3JYN8_PISTI</name>
<evidence type="ECO:0000256" key="1">
    <source>
        <dbReference type="SAM" id="MobiDB-lite"/>
    </source>
</evidence>